<accession>A0A0P6YBM7</accession>
<dbReference type="Proteomes" id="UP000050501">
    <property type="component" value="Unassembled WGS sequence"/>
</dbReference>
<dbReference type="AlphaFoldDB" id="A0A0P6YBM7"/>
<name>A0A0P6YBM7_9CHLR</name>
<reference evidence="1 2" key="1">
    <citation type="submission" date="2015-07" db="EMBL/GenBank/DDBJ databases">
        <title>Genome sequence of Levilinea saccharolytica DSM 16555.</title>
        <authorList>
            <person name="Hemp J."/>
            <person name="Ward L.M."/>
            <person name="Pace L.A."/>
            <person name="Fischer W.W."/>
        </authorList>
    </citation>
    <scope>NUCLEOTIDE SEQUENCE [LARGE SCALE GENOMIC DNA]</scope>
    <source>
        <strain evidence="1 2">KIBI-1</strain>
    </source>
</reference>
<protein>
    <submittedName>
        <fullName evidence="1">Uncharacterized protein</fullName>
    </submittedName>
</protein>
<gene>
    <name evidence="1" type="ORF">ADN01_05255</name>
</gene>
<evidence type="ECO:0000313" key="2">
    <source>
        <dbReference type="Proteomes" id="UP000050501"/>
    </source>
</evidence>
<proteinExistence type="predicted"/>
<dbReference type="RefSeq" id="WP_062418158.1">
    <property type="nucleotide sequence ID" value="NZ_DF967974.1"/>
</dbReference>
<comment type="caution">
    <text evidence="1">The sequence shown here is derived from an EMBL/GenBank/DDBJ whole genome shotgun (WGS) entry which is preliminary data.</text>
</comment>
<keyword evidence="2" id="KW-1185">Reference proteome</keyword>
<dbReference type="OrthoDB" id="160712at2"/>
<evidence type="ECO:0000313" key="1">
    <source>
        <dbReference type="EMBL" id="KPL86863.1"/>
    </source>
</evidence>
<sequence>MSDLFERVTGDQDIFKKLLSKIPGFSGYIERSNRRQADQILRQAVAQRYEDQWQRISGLQRDLISTGGIAYVDDMEAAAIKLRQFIDRVRTASYGYSGFFDAVKINEEELAQVYQYDLALLDAADEVKNAVDNVETSMGTDGLPAAIRHLTAIAQQSVDAYNRRSEVMIGGITGSAQ</sequence>
<dbReference type="STRING" id="229921.ADN01_05255"/>
<organism evidence="1 2">
    <name type="scientific">Levilinea saccharolytica</name>
    <dbReference type="NCBI Taxonomy" id="229921"/>
    <lineage>
        <taxon>Bacteria</taxon>
        <taxon>Bacillati</taxon>
        <taxon>Chloroflexota</taxon>
        <taxon>Anaerolineae</taxon>
        <taxon>Anaerolineales</taxon>
        <taxon>Anaerolineaceae</taxon>
        <taxon>Levilinea</taxon>
    </lineage>
</organism>
<dbReference type="EMBL" id="LGCM01000021">
    <property type="protein sequence ID" value="KPL86863.1"/>
    <property type="molecule type" value="Genomic_DNA"/>
</dbReference>